<dbReference type="FunFam" id="3.10.450.60:FF:000005">
    <property type="entry name" value="Lipoxygenase"/>
    <property type="match status" value="1"/>
</dbReference>
<dbReference type="EC" id="1.13.11.-" evidence="7"/>
<dbReference type="PROSITE" id="PS00711">
    <property type="entry name" value="LIPOXYGENASE_1"/>
    <property type="match status" value="1"/>
</dbReference>
<accession>A0A843VCC6</accession>
<protein>
    <recommendedName>
        <fullName evidence="7">Lipoxygenase</fullName>
        <ecNumber evidence="7">1.13.11.-</ecNumber>
    </recommendedName>
</protein>
<evidence type="ECO:0000256" key="5">
    <source>
        <dbReference type="ARBA" id="ARBA00023004"/>
    </source>
</evidence>
<dbReference type="PRINTS" id="PR00468">
    <property type="entry name" value="PLTLPOXGNASE"/>
</dbReference>
<evidence type="ECO:0000256" key="4">
    <source>
        <dbReference type="ARBA" id="ARBA00023002"/>
    </source>
</evidence>
<keyword evidence="4 6" id="KW-0560">Oxidoreductase</keyword>
<evidence type="ECO:0000313" key="11">
    <source>
        <dbReference type="Proteomes" id="UP000652761"/>
    </source>
</evidence>
<dbReference type="PRINTS" id="PR00087">
    <property type="entry name" value="LIPOXYGENASE"/>
</dbReference>
<dbReference type="SUPFAM" id="SSF48484">
    <property type="entry name" value="Lipoxigenase"/>
    <property type="match status" value="1"/>
</dbReference>
<dbReference type="InterPro" id="IPR020833">
    <property type="entry name" value="LipOase_Fe_BS"/>
</dbReference>
<evidence type="ECO:0000256" key="3">
    <source>
        <dbReference type="ARBA" id="ARBA00022964"/>
    </source>
</evidence>
<feature type="region of interest" description="Disordered" evidence="8">
    <location>
        <begin position="725"/>
        <end position="745"/>
    </location>
</feature>
<dbReference type="PROSITE" id="PS00081">
    <property type="entry name" value="LIPOXYGENASE_2"/>
    <property type="match status" value="1"/>
</dbReference>
<dbReference type="Proteomes" id="UP000652761">
    <property type="component" value="Unassembled WGS sequence"/>
</dbReference>
<evidence type="ECO:0000313" key="10">
    <source>
        <dbReference type="EMBL" id="MQL93595.1"/>
    </source>
</evidence>
<dbReference type="GO" id="GO:0034440">
    <property type="term" value="P:lipid oxidation"/>
    <property type="evidence" value="ECO:0007669"/>
    <property type="project" value="InterPro"/>
</dbReference>
<dbReference type="PANTHER" id="PTHR11771">
    <property type="entry name" value="LIPOXYGENASE"/>
    <property type="match status" value="1"/>
</dbReference>
<dbReference type="GO" id="GO:0009611">
    <property type="term" value="P:response to wounding"/>
    <property type="evidence" value="ECO:0007669"/>
    <property type="project" value="UniProtKB-ARBA"/>
</dbReference>
<dbReference type="InterPro" id="IPR027433">
    <property type="entry name" value="Lipoxygenase_dom_3"/>
</dbReference>
<comment type="pathway">
    <text evidence="7">Lipid metabolism; oxylipin biosynthesis.</text>
</comment>
<keyword evidence="7" id="KW-0275">Fatty acid biosynthesis</keyword>
<proteinExistence type="inferred from homology"/>
<name>A0A843VCC6_COLES</name>
<dbReference type="OrthoDB" id="407298at2759"/>
<dbReference type="InterPro" id="IPR013819">
    <property type="entry name" value="LipOase_C"/>
</dbReference>
<evidence type="ECO:0000256" key="2">
    <source>
        <dbReference type="ARBA" id="ARBA00022723"/>
    </source>
</evidence>
<sequence length="745" mass="82987">MLRPQVITAGSHGASARSTLFGGYRAGLLPSCHRAGGSLLRRARPAPQGGRVVGGRKVGRGCGGAVYCASPGEVGTAVARTAAESPTKVKAVVAVKLTVGGMLTNVGLSRGLDDITDLLGKSLYIELVSAELDPGMHFCNLGLSKGYAYLPSQTPSGLQRLREEELQTLRGDGQGERKRFERVYDYDVYNDLGQPDSSEDLARPVLGGHQHPYPRRCRTGRPSTKKDPHSEKRSNSVYVPRDESFSEVKGVTFSAKTVRSVVHALLPSLETAIVDPKLGFPLFTSIDTLFNEGLDLPPQQQHGFFQSVLPRLVKAVSEGKNNVLLFETPALLERDKFSWFRDEEFSRQALAGVNPFSIQLVTEFPFVSKLDPDIYGPPESAITKEIIEREMKGMMTLEEAIEGKRLFMIDYHDLLLPYVNKIRELPGNTLYGSRTIFFLTDGGTLMPIAIELTRPKSPTRPQWKQVFTHTYDATGTWLWRLAKLHVAAHDAGYHQLVVHWLRTHCCTEPYIIAANRHLSVMHPIHRLLRPHFRYTMEINALAREALINAGGTIEMCFFPGKYAAELSSVAYDKLWRFDQQSLPADLISRGMAVEDPTAEHGLRLTIEDYPFAADGLLIWSTLKQWVEDYVTHYYADADAIKSDGELLAWWEEIRTEGHADKKDEPWWPKLETPADLVGILTTIIWVTSGHHAAVNFGQYHYGGYFPNRPTLDTVYRANHKPPVRTSCGLSGSTSEHRAPRSLANA</sequence>
<dbReference type="UniPathway" id="UPA00382"/>
<evidence type="ECO:0000256" key="1">
    <source>
        <dbReference type="ARBA" id="ARBA00001962"/>
    </source>
</evidence>
<gene>
    <name evidence="10" type="ORF">Taro_026230</name>
</gene>
<dbReference type="Gene3D" id="1.20.245.10">
    <property type="entry name" value="Lipoxygenase-1, Domain 5"/>
    <property type="match status" value="1"/>
</dbReference>
<keyword evidence="2 6" id="KW-0479">Metal-binding</keyword>
<keyword evidence="3 6" id="KW-0223">Dioxygenase</keyword>
<dbReference type="GO" id="GO:0031408">
    <property type="term" value="P:oxylipin biosynthetic process"/>
    <property type="evidence" value="ECO:0007669"/>
    <property type="project" value="UniProtKB-UniRule"/>
</dbReference>
<dbReference type="InterPro" id="IPR020834">
    <property type="entry name" value="LipOase_CS"/>
</dbReference>
<keyword evidence="7" id="KW-0443">Lipid metabolism</keyword>
<dbReference type="InterPro" id="IPR036226">
    <property type="entry name" value="LipOase_C_sf"/>
</dbReference>
<dbReference type="Pfam" id="PF00305">
    <property type="entry name" value="Lipoxygenase"/>
    <property type="match status" value="1"/>
</dbReference>
<keyword evidence="7" id="KW-0444">Lipid biosynthesis</keyword>
<comment type="similarity">
    <text evidence="6">Belongs to the lipoxygenase family.</text>
</comment>
<dbReference type="GO" id="GO:0006633">
    <property type="term" value="P:fatty acid biosynthetic process"/>
    <property type="evidence" value="ECO:0007669"/>
    <property type="project" value="UniProtKB-KW"/>
</dbReference>
<dbReference type="FunFam" id="4.10.375.10:FF:000001">
    <property type="entry name" value="Lipoxygenase"/>
    <property type="match status" value="1"/>
</dbReference>
<evidence type="ECO:0000256" key="6">
    <source>
        <dbReference type="RuleBase" id="RU003974"/>
    </source>
</evidence>
<keyword evidence="5 6" id="KW-0408">Iron</keyword>
<feature type="compositionally biased region" description="Basic and acidic residues" evidence="8">
    <location>
        <begin position="224"/>
        <end position="237"/>
    </location>
</feature>
<keyword evidence="7" id="KW-0925">Oxylipin biosynthesis</keyword>
<reference evidence="10" key="1">
    <citation type="submission" date="2017-07" db="EMBL/GenBank/DDBJ databases">
        <title>Taro Niue Genome Assembly and Annotation.</title>
        <authorList>
            <person name="Atibalentja N."/>
            <person name="Keating K."/>
            <person name="Fields C.J."/>
        </authorList>
    </citation>
    <scope>NUCLEOTIDE SEQUENCE</scope>
    <source>
        <strain evidence="10">Niue_2</strain>
        <tissue evidence="10">Leaf</tissue>
    </source>
</reference>
<dbReference type="PROSITE" id="PS51393">
    <property type="entry name" value="LIPOXYGENASE_3"/>
    <property type="match status" value="1"/>
</dbReference>
<feature type="region of interest" description="Disordered" evidence="8">
    <location>
        <begin position="194"/>
        <end position="237"/>
    </location>
</feature>
<comment type="caution">
    <text evidence="10">The sequence shown here is derived from an EMBL/GenBank/DDBJ whole genome shotgun (WGS) entry which is preliminary data.</text>
</comment>
<evidence type="ECO:0000256" key="7">
    <source>
        <dbReference type="RuleBase" id="RU003975"/>
    </source>
</evidence>
<dbReference type="Gene3D" id="4.10.372.10">
    <property type="entry name" value="Lipoxygenase-1, Domain 3"/>
    <property type="match status" value="1"/>
</dbReference>
<comment type="function">
    <text evidence="7">Plant lipoxygenase may be involved in a number of diverse aspects of plant physiology including growth and development, pest resistance, and senescence or responses to wounding.</text>
</comment>
<keyword evidence="7" id="KW-0276">Fatty acid metabolism</keyword>
<dbReference type="InterPro" id="IPR001246">
    <property type="entry name" value="LipOase_plant"/>
</dbReference>
<comment type="cofactor">
    <cofactor evidence="1 6">
        <name>Fe cation</name>
        <dbReference type="ChEBI" id="CHEBI:24875"/>
    </cofactor>
</comment>
<dbReference type="Gene3D" id="4.10.375.10">
    <property type="entry name" value="Lipoxygenase-1, Domain 2"/>
    <property type="match status" value="1"/>
</dbReference>
<organism evidence="10 11">
    <name type="scientific">Colocasia esculenta</name>
    <name type="common">Wild taro</name>
    <name type="synonym">Arum esculentum</name>
    <dbReference type="NCBI Taxonomy" id="4460"/>
    <lineage>
        <taxon>Eukaryota</taxon>
        <taxon>Viridiplantae</taxon>
        <taxon>Streptophyta</taxon>
        <taxon>Embryophyta</taxon>
        <taxon>Tracheophyta</taxon>
        <taxon>Spermatophyta</taxon>
        <taxon>Magnoliopsida</taxon>
        <taxon>Liliopsida</taxon>
        <taxon>Araceae</taxon>
        <taxon>Aroideae</taxon>
        <taxon>Colocasieae</taxon>
        <taxon>Colocasia</taxon>
    </lineage>
</organism>
<dbReference type="GO" id="GO:0016702">
    <property type="term" value="F:oxidoreductase activity, acting on single donors with incorporation of molecular oxygen, incorporation of two atoms of oxygen"/>
    <property type="evidence" value="ECO:0007669"/>
    <property type="project" value="InterPro"/>
</dbReference>
<dbReference type="InterPro" id="IPR000907">
    <property type="entry name" value="LipOase"/>
</dbReference>
<feature type="domain" description="Lipoxygenase" evidence="9">
    <location>
        <begin position="148"/>
        <end position="745"/>
    </location>
</feature>
<dbReference type="GO" id="GO:0046872">
    <property type="term" value="F:metal ion binding"/>
    <property type="evidence" value="ECO:0007669"/>
    <property type="project" value="UniProtKB-UniRule"/>
</dbReference>
<dbReference type="EMBL" id="NMUH01001578">
    <property type="protein sequence ID" value="MQL93595.1"/>
    <property type="molecule type" value="Genomic_DNA"/>
</dbReference>
<evidence type="ECO:0000256" key="8">
    <source>
        <dbReference type="SAM" id="MobiDB-lite"/>
    </source>
</evidence>
<keyword evidence="11" id="KW-1185">Reference proteome</keyword>
<evidence type="ECO:0000259" key="9">
    <source>
        <dbReference type="PROSITE" id="PS51393"/>
    </source>
</evidence>
<dbReference type="Gene3D" id="3.10.450.60">
    <property type="match status" value="1"/>
</dbReference>
<dbReference type="AlphaFoldDB" id="A0A843VCC6"/>